<name>A0AAE9JBY7_CAEBR</name>
<evidence type="ECO:0000313" key="3">
    <source>
        <dbReference type="Proteomes" id="UP000829354"/>
    </source>
</evidence>
<dbReference type="Proteomes" id="UP000829354">
    <property type="component" value="Chromosome III"/>
</dbReference>
<keyword evidence="3" id="KW-1185">Reference proteome</keyword>
<dbReference type="AlphaFoldDB" id="A0AAE9JBY7"/>
<evidence type="ECO:0000313" key="2">
    <source>
        <dbReference type="EMBL" id="UMM21960.1"/>
    </source>
</evidence>
<dbReference type="KEGG" id="cbr:CBG_24266"/>
<feature type="signal peptide" evidence="1">
    <location>
        <begin position="1"/>
        <end position="23"/>
    </location>
</feature>
<dbReference type="OMA" id="RDMFTKN"/>
<sequence>MNIFHIFSILLVILVALITENSASTLRDMFNKNIQKRHETTGGMQTAYSKLLPPHVAEMFLRKHF</sequence>
<dbReference type="EMBL" id="CP092622">
    <property type="protein sequence ID" value="UMM21960.1"/>
    <property type="molecule type" value="Genomic_DNA"/>
</dbReference>
<keyword evidence="1" id="KW-0732">Signal</keyword>
<evidence type="ECO:0000256" key="1">
    <source>
        <dbReference type="SAM" id="SignalP"/>
    </source>
</evidence>
<feature type="chain" id="PRO_5041927813" evidence="1">
    <location>
        <begin position="24"/>
        <end position="65"/>
    </location>
</feature>
<reference evidence="2 3" key="1">
    <citation type="submission" date="2022-04" db="EMBL/GenBank/DDBJ databases">
        <title>Chromosome-level reference genomes for two strains of Caenorhabditis briggsae: an improved platform for comparative genomics.</title>
        <authorList>
            <person name="Stevens L."/>
            <person name="Andersen E."/>
        </authorList>
    </citation>
    <scope>NUCLEOTIDE SEQUENCE [LARGE SCALE GENOMIC DNA]</scope>
    <source>
        <strain evidence="2">VX34</strain>
        <tissue evidence="2">Whole-organism</tissue>
    </source>
</reference>
<organism evidence="2 3">
    <name type="scientific">Caenorhabditis briggsae</name>
    <dbReference type="NCBI Taxonomy" id="6238"/>
    <lineage>
        <taxon>Eukaryota</taxon>
        <taxon>Metazoa</taxon>
        <taxon>Ecdysozoa</taxon>
        <taxon>Nematoda</taxon>
        <taxon>Chromadorea</taxon>
        <taxon>Rhabditida</taxon>
        <taxon>Rhabditina</taxon>
        <taxon>Rhabditomorpha</taxon>
        <taxon>Rhabditoidea</taxon>
        <taxon>Rhabditidae</taxon>
        <taxon>Peloderinae</taxon>
        <taxon>Caenorhabditis</taxon>
    </lineage>
</organism>
<protein>
    <submittedName>
        <fullName evidence="2">Uncharacterized protein</fullName>
    </submittedName>
</protein>
<accession>A0AAE9JBY7</accession>
<proteinExistence type="predicted"/>
<gene>
    <name evidence="2" type="ORF">L5515_003415</name>
</gene>